<evidence type="ECO:0000313" key="2">
    <source>
        <dbReference type="Proteomes" id="UP001529510"/>
    </source>
</evidence>
<sequence length="84" mass="9339">VNSVSAKEQLSHCVKEIMALLTERQTMLAQALESSRQRRADALANQVAEKRSLLEHAGLVAFTQELLKENDPSSFVHAARITHN</sequence>
<reference evidence="1 2" key="1">
    <citation type="submission" date="2024-05" db="EMBL/GenBank/DDBJ databases">
        <title>Genome sequencing and assembly of Indian major carp, Cirrhinus mrigala (Hamilton, 1822).</title>
        <authorList>
            <person name="Mohindra V."/>
            <person name="Chowdhury L.M."/>
            <person name="Lal K."/>
            <person name="Jena J.K."/>
        </authorList>
    </citation>
    <scope>NUCLEOTIDE SEQUENCE [LARGE SCALE GENOMIC DNA]</scope>
    <source>
        <strain evidence="1">CM1030</strain>
        <tissue evidence="1">Blood</tissue>
    </source>
</reference>
<feature type="non-terminal residue" evidence="1">
    <location>
        <position position="84"/>
    </location>
</feature>
<accession>A0ABD0NXT7</accession>
<proteinExistence type="predicted"/>
<dbReference type="Proteomes" id="UP001529510">
    <property type="component" value="Unassembled WGS sequence"/>
</dbReference>
<keyword evidence="2" id="KW-1185">Reference proteome</keyword>
<organism evidence="1 2">
    <name type="scientific">Cirrhinus mrigala</name>
    <name type="common">Mrigala</name>
    <dbReference type="NCBI Taxonomy" id="683832"/>
    <lineage>
        <taxon>Eukaryota</taxon>
        <taxon>Metazoa</taxon>
        <taxon>Chordata</taxon>
        <taxon>Craniata</taxon>
        <taxon>Vertebrata</taxon>
        <taxon>Euteleostomi</taxon>
        <taxon>Actinopterygii</taxon>
        <taxon>Neopterygii</taxon>
        <taxon>Teleostei</taxon>
        <taxon>Ostariophysi</taxon>
        <taxon>Cypriniformes</taxon>
        <taxon>Cyprinidae</taxon>
        <taxon>Labeoninae</taxon>
        <taxon>Labeonini</taxon>
        <taxon>Cirrhinus</taxon>
    </lineage>
</organism>
<dbReference type="EMBL" id="JAMKFB020000019">
    <property type="protein sequence ID" value="KAL0166703.1"/>
    <property type="molecule type" value="Genomic_DNA"/>
</dbReference>
<protein>
    <submittedName>
        <fullName evidence="1">Uncharacterized protein</fullName>
    </submittedName>
</protein>
<feature type="non-terminal residue" evidence="1">
    <location>
        <position position="1"/>
    </location>
</feature>
<gene>
    <name evidence="1" type="ORF">M9458_038547</name>
</gene>
<dbReference type="AlphaFoldDB" id="A0ABD0NXT7"/>
<evidence type="ECO:0000313" key="1">
    <source>
        <dbReference type="EMBL" id="KAL0166703.1"/>
    </source>
</evidence>
<comment type="caution">
    <text evidence="1">The sequence shown here is derived from an EMBL/GenBank/DDBJ whole genome shotgun (WGS) entry which is preliminary data.</text>
</comment>
<name>A0ABD0NXT7_CIRMR</name>